<dbReference type="Gene3D" id="4.10.60.10">
    <property type="entry name" value="Zinc finger, CCHC-type"/>
    <property type="match status" value="1"/>
</dbReference>
<dbReference type="InterPro" id="IPR041588">
    <property type="entry name" value="Integrase_H2C2"/>
</dbReference>
<dbReference type="Gene3D" id="3.30.420.10">
    <property type="entry name" value="Ribonuclease H-like superfamily/Ribonuclease H"/>
    <property type="match status" value="1"/>
</dbReference>
<feature type="region of interest" description="Disordered" evidence="6">
    <location>
        <begin position="188"/>
        <end position="213"/>
    </location>
</feature>
<evidence type="ECO:0000256" key="1">
    <source>
        <dbReference type="ARBA" id="ARBA00022670"/>
    </source>
</evidence>
<evidence type="ECO:0000256" key="6">
    <source>
        <dbReference type="SAM" id="MobiDB-lite"/>
    </source>
</evidence>
<dbReference type="InterPro" id="IPR001584">
    <property type="entry name" value="Integrase_cat-core"/>
</dbReference>
<feature type="region of interest" description="Disordered" evidence="6">
    <location>
        <begin position="689"/>
        <end position="770"/>
    </location>
</feature>
<dbReference type="InterPro" id="IPR036875">
    <property type="entry name" value="Znf_CCHC_sf"/>
</dbReference>
<evidence type="ECO:0000259" key="8">
    <source>
        <dbReference type="PROSITE" id="PS50994"/>
    </source>
</evidence>
<name>A0ABD3GNM6_9MARC</name>
<dbReference type="GO" id="GO:0006508">
    <property type="term" value="P:proteolysis"/>
    <property type="evidence" value="ECO:0007669"/>
    <property type="project" value="UniProtKB-KW"/>
</dbReference>
<evidence type="ECO:0000259" key="7">
    <source>
        <dbReference type="PROSITE" id="PS50158"/>
    </source>
</evidence>
<dbReference type="PANTHER" id="PTHR37984">
    <property type="entry name" value="PROTEIN CBG26694"/>
    <property type="match status" value="1"/>
</dbReference>
<evidence type="ECO:0000313" key="10">
    <source>
        <dbReference type="Proteomes" id="UP001633002"/>
    </source>
</evidence>
<dbReference type="InterPro" id="IPR041577">
    <property type="entry name" value="RT_RNaseH_2"/>
</dbReference>
<keyword evidence="2" id="KW-0064">Aspartyl protease</keyword>
<dbReference type="InterPro" id="IPR012337">
    <property type="entry name" value="RNaseH-like_sf"/>
</dbReference>
<organism evidence="9 10">
    <name type="scientific">Riccia sorocarpa</name>
    <dbReference type="NCBI Taxonomy" id="122646"/>
    <lineage>
        <taxon>Eukaryota</taxon>
        <taxon>Viridiplantae</taxon>
        <taxon>Streptophyta</taxon>
        <taxon>Embryophyta</taxon>
        <taxon>Marchantiophyta</taxon>
        <taxon>Marchantiopsida</taxon>
        <taxon>Marchantiidae</taxon>
        <taxon>Marchantiales</taxon>
        <taxon>Ricciaceae</taxon>
        <taxon>Riccia</taxon>
    </lineage>
</organism>
<feature type="domain" description="CCHC-type" evidence="7">
    <location>
        <begin position="528"/>
        <end position="541"/>
    </location>
</feature>
<feature type="compositionally biased region" description="Basic and acidic residues" evidence="6">
    <location>
        <begin position="470"/>
        <end position="496"/>
    </location>
</feature>
<dbReference type="Proteomes" id="UP001633002">
    <property type="component" value="Unassembled WGS sequence"/>
</dbReference>
<dbReference type="CDD" id="cd01647">
    <property type="entry name" value="RT_LTR"/>
    <property type="match status" value="1"/>
</dbReference>
<evidence type="ECO:0000256" key="2">
    <source>
        <dbReference type="ARBA" id="ARBA00022750"/>
    </source>
</evidence>
<comment type="caution">
    <text evidence="9">The sequence shown here is derived from an EMBL/GenBank/DDBJ whole genome shotgun (WGS) entry which is preliminary data.</text>
</comment>
<dbReference type="Pfam" id="PF00665">
    <property type="entry name" value="rve"/>
    <property type="match status" value="1"/>
</dbReference>
<dbReference type="SUPFAM" id="SSF53098">
    <property type="entry name" value="Ribonuclease H-like"/>
    <property type="match status" value="1"/>
</dbReference>
<keyword evidence="5" id="KW-0862">Zinc</keyword>
<keyword evidence="3" id="KW-0238">DNA-binding</keyword>
<dbReference type="SUPFAM" id="SSF57756">
    <property type="entry name" value="Retrovirus zinc finger-like domains"/>
    <property type="match status" value="1"/>
</dbReference>
<gene>
    <name evidence="9" type="ORF">R1sor_022422</name>
</gene>
<evidence type="ECO:0000256" key="3">
    <source>
        <dbReference type="ARBA" id="ARBA00023125"/>
    </source>
</evidence>
<dbReference type="Gene3D" id="3.10.10.10">
    <property type="entry name" value="HIV Type 1 Reverse Transcriptase, subunit A, domain 1"/>
    <property type="match status" value="1"/>
</dbReference>
<keyword evidence="10" id="KW-1185">Reference proteome</keyword>
<dbReference type="InterPro" id="IPR043128">
    <property type="entry name" value="Rev_trsase/Diguanyl_cyclase"/>
</dbReference>
<feature type="compositionally biased region" description="Basic residues" evidence="6">
    <location>
        <begin position="460"/>
        <end position="469"/>
    </location>
</feature>
<dbReference type="PROSITE" id="PS50158">
    <property type="entry name" value="ZF_CCHC"/>
    <property type="match status" value="2"/>
</dbReference>
<dbReference type="Pfam" id="PF17921">
    <property type="entry name" value="Integrase_H2C2"/>
    <property type="match status" value="1"/>
</dbReference>
<feature type="compositionally biased region" description="Low complexity" evidence="6">
    <location>
        <begin position="95"/>
        <end position="105"/>
    </location>
</feature>
<feature type="compositionally biased region" description="Basic residues" evidence="6">
    <location>
        <begin position="417"/>
        <end position="433"/>
    </location>
</feature>
<feature type="compositionally biased region" description="Basic and acidic residues" evidence="6">
    <location>
        <begin position="736"/>
        <end position="750"/>
    </location>
</feature>
<evidence type="ECO:0008006" key="11">
    <source>
        <dbReference type="Google" id="ProtNLM"/>
    </source>
</evidence>
<feature type="compositionally biased region" description="Basic residues" evidence="6">
    <location>
        <begin position="107"/>
        <end position="121"/>
    </location>
</feature>
<sequence>MSSEKEVTSEGEQQEDERSLRAKRRAAERLQREEELKTKERRWTAPWRKSKRKTSASEPSSSSLNPFPDRTLTTVNLFTPENVTQISSDTERSQATPSSTEAETSTRPRRARTPRHRSRRASPRERSRVTTPARNSRSGGTSPTRQRIGSGSDSETTRNELRDIFERLETITLGQNLQLLEQVEIEAHGQPRLTDEVPDSQDQPDEDEEEQPVTVEDLLIPNPPQATVQSGALTNHFLRLQQNNPVQVTNPIPVSKMIAPVLPVNPILPRAVPIPLPLPNPPNPVPLPIMANPITKQHYNKFRGGAKDEDDYQEADTYIREFEALSLANEEDADDDRKRIFPGLLRDHALLIDRAGGITSATNTNGVTEPQAATTFINGLDEKLKEFLLERQDDPPTLKNAMDNAQKYEVAHPDRSRKGRDTKKTKSKKKRSKSTSSESSSSSSSSDSSDSSSDSEKDTKKKKNKKKGYDKKVKDKKRMERIIRPVTPPRKDDPVESLRKDMADLKIQLVGNNPTRPRPSYQRPNIWCTTCGRPGHVYTECMSTKTYPVSQLEWVPAWDTYNYYEEDSLYAIQEGPPTPTPIQPMPINRYVPREMATNIPQRRPMQGTPPRIVGTCYNCGTPGHFSTNCPEPRKNIPYIPLCSNCRAQGHVAADCDKPPNIKPAVRFAPTPPETKVLTAVNHISWEDEARAEPAEVEWPETMTVMKIETRSKRKANPKEVSSDVPPLGKKDRKKKEKDSSKTKSKADESKTPSATPVTISQQKETPPNRLPIDIREEVQELIQDEVNPTVPAELPESKKFAEVKTKIKEVILPPAKGITDYDVIQDFKARKADITFGQLLADSKPYRKLVVASLKNVASRRKRAAMPTLFHIGEEDLGSPEIDVEIAGCILRKVPIDSGSGVNVMTEEAAHDLGFTEFEATPRVLTLADQTRRRPLGVLRNIPTIIGGDLRTPANKLITVSWKRVPHLGETESTNLGYTSESSSSTSSDWRGDSFQINFMDCYAVEIEDENEGEITPEVEEGPTAVLGVSRISHTEGIVNPDECLDIRLDESRALKISKAVQQEELQQFGELFLEYQDIFAWSIEDMPGIPRHFGEHRIDLIEGAVPVRQRQYRMNPKYSLMVKDEIDKYLKAGIIYPVLSSEWVSPVVVVPKKNGKIRVCQDFRKLNAVTKKDHHPLPFIDQVLDQVSGHECYSFLDGFSGYNQVSIREEDQSKTTFTTDWGTFAYNRMPFGLCNAPATFQRLMNTIFKDFLRKFVEVFIDDFCVFGTRAEHFENLKLTFERCRKMNLALHPEKCYFMMTEGILLGHRVSARGIEVDTDKVKVIRQLEPPTNLRELRAFLGHVGYYRRFIRDYAAIASPLTKLLKKDQAYEWRKEHQNSFQKLKDALVNAPVLRPPEWGKPFHVYVDTSSFATGAILSQKDEDNKDFPIYYASRQLNEAEKNYTTTEREALGMVYACKKFRSYLLGYPFVFHVDHSALQYLVKKADLSGRIARWVLLLQEFDYTVQVRKGTSHANADFLSRLSTEEQVQEIADDFPDEQLFQLSTTKTTRYFDEYRYLKTLQCPEGMDPEQRTVFIHKMGPYELRNGILFKMSHDEQILRCLESFEVGGVIESLHTEASGGHYATKNTVKKILNAGYWWPTMYKDTHEFIQKCDACQRVGKPTPTTQWPLTPILPLAPFEKWGIDFVGPIQPVTRYTRRRYILVATDYATRMVEAEATRKDDAVTVAEFFFRNIISRYGCPLELVSDRGTHFLNNLVTELTNYFQIKHRKTTPYNPKANGLTEKCNGLLCRILNKVTVNYAYDWDTKLPAALWAYRTAEKITTKRTPYYLTYGMSPILPVEFEVPSYRITCEERLSEEDSQLIRLQQLTQLEEDRDKAKEDTAAIQRKRKEHHDKKIRKHDVHEKDLVLLYDNRHIKFPGKLHLRWMGPYRVTKVFENGSLQLADLEGNPFATRVNGWRVKRYYS</sequence>
<dbReference type="Pfam" id="PF00098">
    <property type="entry name" value="zf-CCHC"/>
    <property type="match status" value="1"/>
</dbReference>
<dbReference type="Gene3D" id="3.30.70.270">
    <property type="match status" value="2"/>
</dbReference>
<dbReference type="Gene3D" id="1.10.340.70">
    <property type="match status" value="1"/>
</dbReference>
<dbReference type="SMART" id="SM00343">
    <property type="entry name" value="ZnF_C2HC"/>
    <property type="match status" value="3"/>
</dbReference>
<dbReference type="InterPro" id="IPR001878">
    <property type="entry name" value="Znf_CCHC"/>
</dbReference>
<dbReference type="FunFam" id="3.30.70.270:FF:000020">
    <property type="entry name" value="Transposon Tf2-6 polyprotein-like Protein"/>
    <property type="match status" value="1"/>
</dbReference>
<feature type="compositionally biased region" description="Polar residues" evidence="6">
    <location>
        <begin position="752"/>
        <end position="765"/>
    </location>
</feature>
<keyword evidence="2" id="KW-0378">Hydrolase</keyword>
<dbReference type="PANTHER" id="PTHR37984:SF5">
    <property type="entry name" value="PROTEIN NYNRIN-LIKE"/>
    <property type="match status" value="1"/>
</dbReference>
<feature type="region of interest" description="Disordered" evidence="6">
    <location>
        <begin position="393"/>
        <end position="496"/>
    </location>
</feature>
<feature type="domain" description="CCHC-type" evidence="7">
    <location>
        <begin position="616"/>
        <end position="631"/>
    </location>
</feature>
<dbReference type="InterPro" id="IPR036397">
    <property type="entry name" value="RNaseH_sf"/>
</dbReference>
<evidence type="ECO:0000313" key="9">
    <source>
        <dbReference type="EMBL" id="KAL3679466.1"/>
    </source>
</evidence>
<feature type="compositionally biased region" description="Polar residues" evidence="6">
    <location>
        <begin position="129"/>
        <end position="154"/>
    </location>
</feature>
<dbReference type="InterPro" id="IPR043502">
    <property type="entry name" value="DNA/RNA_pol_sf"/>
</dbReference>
<dbReference type="PROSITE" id="PS50994">
    <property type="entry name" value="INTEGRASE"/>
    <property type="match status" value="1"/>
</dbReference>
<protein>
    <recommendedName>
        <fullName evidence="11">Reverse transcriptase</fullName>
    </recommendedName>
</protein>
<dbReference type="Pfam" id="PF17919">
    <property type="entry name" value="RT_RNaseH_2"/>
    <property type="match status" value="1"/>
</dbReference>
<feature type="compositionally biased region" description="Low complexity" evidence="6">
    <location>
        <begin position="434"/>
        <end position="452"/>
    </location>
</feature>
<dbReference type="InterPro" id="IPR050951">
    <property type="entry name" value="Retrovirus_Pol_polyprotein"/>
</dbReference>
<dbReference type="InterPro" id="IPR000477">
    <property type="entry name" value="RT_dom"/>
</dbReference>
<dbReference type="GO" id="GO:0003677">
    <property type="term" value="F:DNA binding"/>
    <property type="evidence" value="ECO:0007669"/>
    <property type="project" value="UniProtKB-KW"/>
</dbReference>
<evidence type="ECO:0000256" key="5">
    <source>
        <dbReference type="PROSITE-ProRule" id="PRU00047"/>
    </source>
</evidence>
<feature type="compositionally biased region" description="Polar residues" evidence="6">
    <location>
        <begin position="71"/>
        <end position="88"/>
    </location>
</feature>
<feature type="compositionally biased region" description="Basic and acidic residues" evidence="6">
    <location>
        <begin position="16"/>
        <end position="43"/>
    </location>
</feature>
<keyword evidence="4" id="KW-0511">Multifunctional enzyme</keyword>
<accession>A0ABD3GNM6</accession>
<reference evidence="9 10" key="1">
    <citation type="submission" date="2024-09" db="EMBL/GenBank/DDBJ databases">
        <title>Chromosome-scale assembly of Riccia sorocarpa.</title>
        <authorList>
            <person name="Paukszto L."/>
        </authorList>
    </citation>
    <scope>NUCLEOTIDE SEQUENCE [LARGE SCALE GENOMIC DNA]</scope>
    <source>
        <strain evidence="9">LP-2024</strain>
        <tissue evidence="9">Aerial parts of the thallus</tissue>
    </source>
</reference>
<dbReference type="CDD" id="cd09274">
    <property type="entry name" value="RNase_HI_RT_Ty3"/>
    <property type="match status" value="1"/>
</dbReference>
<dbReference type="EMBL" id="JBJQOH010000007">
    <property type="protein sequence ID" value="KAL3679466.1"/>
    <property type="molecule type" value="Genomic_DNA"/>
</dbReference>
<proteinExistence type="predicted"/>
<dbReference type="GO" id="GO:0008270">
    <property type="term" value="F:zinc ion binding"/>
    <property type="evidence" value="ECO:0007669"/>
    <property type="project" value="UniProtKB-KW"/>
</dbReference>
<keyword evidence="5" id="KW-0479">Metal-binding</keyword>
<keyword evidence="5" id="KW-0863">Zinc-finger</keyword>
<dbReference type="GO" id="GO:0004190">
    <property type="term" value="F:aspartic-type endopeptidase activity"/>
    <property type="evidence" value="ECO:0007669"/>
    <property type="project" value="UniProtKB-KW"/>
</dbReference>
<evidence type="ECO:0000256" key="4">
    <source>
        <dbReference type="ARBA" id="ARBA00023268"/>
    </source>
</evidence>
<dbReference type="SUPFAM" id="SSF56672">
    <property type="entry name" value="DNA/RNA polymerases"/>
    <property type="match status" value="1"/>
</dbReference>
<keyword evidence="1" id="KW-0645">Protease</keyword>
<dbReference type="Pfam" id="PF00078">
    <property type="entry name" value="RVT_1"/>
    <property type="match status" value="1"/>
</dbReference>
<dbReference type="FunFam" id="3.30.420.10:FF:000032">
    <property type="entry name" value="Retrovirus-related Pol polyprotein from transposon 297-like Protein"/>
    <property type="match status" value="1"/>
</dbReference>
<feature type="domain" description="Integrase catalytic" evidence="8">
    <location>
        <begin position="1675"/>
        <end position="1836"/>
    </location>
</feature>
<feature type="region of interest" description="Disordered" evidence="6">
    <location>
        <begin position="1"/>
        <end position="159"/>
    </location>
</feature>
<feature type="compositionally biased region" description="Acidic residues" evidence="6">
    <location>
        <begin position="196"/>
        <end position="211"/>
    </location>
</feature>